<dbReference type="InterPro" id="IPR023804">
    <property type="entry name" value="DUF3792_TM"/>
</dbReference>
<gene>
    <name evidence="3" type="ORF">G5A66_02255</name>
    <name evidence="2" type="ORF">G5A75_00555</name>
</gene>
<evidence type="ECO:0000256" key="1">
    <source>
        <dbReference type="SAM" id="Phobius"/>
    </source>
</evidence>
<dbReference type="EMBL" id="JAAIUO010000001">
    <property type="protein sequence ID" value="NSK13382.1"/>
    <property type="molecule type" value="Genomic_DNA"/>
</dbReference>
<evidence type="ECO:0000313" key="4">
    <source>
        <dbReference type="Proteomes" id="UP000528555"/>
    </source>
</evidence>
<name>A0A850HHD9_9FIRM</name>
<dbReference type="Proteomes" id="UP000701680">
    <property type="component" value="Unassembled WGS sequence"/>
</dbReference>
<feature type="transmembrane region" description="Helical" evidence="1">
    <location>
        <begin position="12"/>
        <end position="39"/>
    </location>
</feature>
<dbReference type="Pfam" id="PF12670">
    <property type="entry name" value="DUF3792"/>
    <property type="match status" value="1"/>
</dbReference>
<feature type="transmembrane region" description="Helical" evidence="1">
    <location>
        <begin position="45"/>
        <end position="65"/>
    </location>
</feature>
<reference evidence="3" key="2">
    <citation type="submission" date="2020-02" db="EMBL/GenBank/DDBJ databases">
        <authorList>
            <person name="Littmann E."/>
            <person name="Sorbara M."/>
        </authorList>
    </citation>
    <scope>NUCLEOTIDE SEQUENCE</scope>
    <source>
        <strain evidence="3">MSK.17.11</strain>
        <strain evidence="2">MSK.17.38</strain>
    </source>
</reference>
<feature type="transmembrane region" description="Helical" evidence="1">
    <location>
        <begin position="74"/>
        <end position="96"/>
    </location>
</feature>
<dbReference type="Proteomes" id="UP000528555">
    <property type="component" value="Unassembled WGS sequence"/>
</dbReference>
<dbReference type="RefSeq" id="WP_173814112.1">
    <property type="nucleotide sequence ID" value="NZ_JAAITX010000001.1"/>
</dbReference>
<comment type="caution">
    <text evidence="3">The sequence shown here is derived from an EMBL/GenBank/DDBJ whole genome shotgun (WGS) entry which is preliminary data.</text>
</comment>
<dbReference type="EMBL" id="JAAITX010000001">
    <property type="protein sequence ID" value="NVH57489.1"/>
    <property type="molecule type" value="Genomic_DNA"/>
</dbReference>
<evidence type="ECO:0000313" key="3">
    <source>
        <dbReference type="EMBL" id="NVH57489.1"/>
    </source>
</evidence>
<protein>
    <submittedName>
        <fullName evidence="3">TIGR04086 family membrane protein</fullName>
    </submittedName>
</protein>
<feature type="transmembrane region" description="Helical" evidence="1">
    <location>
        <begin position="102"/>
        <end position="123"/>
    </location>
</feature>
<proteinExistence type="predicted"/>
<keyword evidence="4" id="KW-1185">Reference proteome</keyword>
<keyword evidence="1" id="KW-0472">Membrane</keyword>
<reference evidence="4 5" key="1">
    <citation type="journal article" date="2020" name="Cell Host Microbe">
        <title>Functional and Genomic Variation between Human-Derived Isolates of Lachnospiraceae Reveals Inter- and Intra-Species Diversity.</title>
        <authorList>
            <person name="Sorbara M.T."/>
            <person name="Littmann E.R."/>
            <person name="Fontana E."/>
            <person name="Moody T.U."/>
            <person name="Kohout C.E."/>
            <person name="Gjonbalaj M."/>
            <person name="Eaton V."/>
            <person name="Seok R."/>
            <person name="Leiner I.M."/>
            <person name="Pamer E.G."/>
        </authorList>
    </citation>
    <scope>NUCLEOTIDE SEQUENCE [LARGE SCALE GENOMIC DNA]</scope>
    <source>
        <strain evidence="3 4">MSK.17.11</strain>
        <strain evidence="2 5">MSK.17.38</strain>
    </source>
</reference>
<evidence type="ECO:0000313" key="5">
    <source>
        <dbReference type="Proteomes" id="UP000701680"/>
    </source>
</evidence>
<dbReference type="NCBIfam" id="TIGR04086">
    <property type="entry name" value="TIGR04086_membr"/>
    <property type="match status" value="1"/>
</dbReference>
<dbReference type="AlphaFoldDB" id="A0A850HHD9"/>
<keyword evidence="1" id="KW-0812">Transmembrane</keyword>
<organism evidence="3 4">
    <name type="scientific">Dorea phocaeensis</name>
    <dbReference type="NCBI Taxonomy" id="2040291"/>
    <lineage>
        <taxon>Bacteria</taxon>
        <taxon>Bacillati</taxon>
        <taxon>Bacillota</taxon>
        <taxon>Clostridia</taxon>
        <taxon>Lachnospirales</taxon>
        <taxon>Lachnospiraceae</taxon>
        <taxon>Dorea</taxon>
    </lineage>
</organism>
<evidence type="ECO:0000313" key="2">
    <source>
        <dbReference type="EMBL" id="NSK13382.1"/>
    </source>
</evidence>
<keyword evidence="1" id="KW-1133">Transmembrane helix</keyword>
<sequence length="124" mass="13263">MEKHLEKESKVMWVLKSLLLSYVITGVLLLLLTIALYKLELNEKTVSAAIIGIYLTSTLAGGVVIGKMAKTRRFLWGMLLGTGYFVLLLLITLGVYHTLNGSGGNLLTAFILCAGGGMAGGMIS</sequence>
<accession>A0A850HHD9</accession>